<organism evidence="1">
    <name type="scientific">Myoviridae sp. ctijX18</name>
    <dbReference type="NCBI Taxonomy" id="2825154"/>
    <lineage>
        <taxon>Viruses</taxon>
        <taxon>Duplodnaviria</taxon>
        <taxon>Heunggongvirae</taxon>
        <taxon>Uroviricota</taxon>
        <taxon>Caudoviricetes</taxon>
    </lineage>
</organism>
<accession>A0A8S5USX2</accession>
<proteinExistence type="predicted"/>
<sequence>MRKVNRLLNPKLQQKAIQLGDLNKYAQVFTPTLSQPLAQYYTDVAKPFKPRNPIETIANLWINRLREVKGNHYYNGAVLQEITNEKPLGYLLGLLKGIHSPKTEEEKELKRFILFFYQIGNEEIYQEFLGEALR</sequence>
<dbReference type="EMBL" id="BK016133">
    <property type="protein sequence ID" value="DAF97506.1"/>
    <property type="molecule type" value="Genomic_DNA"/>
</dbReference>
<evidence type="ECO:0000313" key="1">
    <source>
        <dbReference type="EMBL" id="DAF97506.1"/>
    </source>
</evidence>
<protein>
    <submittedName>
        <fullName evidence="1">Uncharacterized protein</fullName>
    </submittedName>
</protein>
<reference evidence="1" key="1">
    <citation type="journal article" date="2021" name="Proc. Natl. Acad. Sci. U.S.A.">
        <title>A Catalog of Tens of Thousands of Viruses from Human Metagenomes Reveals Hidden Associations with Chronic Diseases.</title>
        <authorList>
            <person name="Tisza M.J."/>
            <person name="Buck C.B."/>
        </authorList>
    </citation>
    <scope>NUCLEOTIDE SEQUENCE</scope>
    <source>
        <strain evidence="1">CtijX18</strain>
    </source>
</reference>
<name>A0A8S5USX2_9CAUD</name>